<dbReference type="Pfam" id="PF00098">
    <property type="entry name" value="zf-CCHC"/>
    <property type="match status" value="1"/>
</dbReference>
<proteinExistence type="predicted"/>
<evidence type="ECO:0000313" key="5">
    <source>
        <dbReference type="EMBL" id="KAF7679933.1"/>
    </source>
</evidence>
<dbReference type="Pfam" id="PF21762">
    <property type="entry name" value="DEDDh_C"/>
    <property type="match status" value="2"/>
</dbReference>
<dbReference type="EMBL" id="JAAABM010000002">
    <property type="protein sequence ID" value="KAF7679933.1"/>
    <property type="molecule type" value="Genomic_DNA"/>
</dbReference>
<dbReference type="PROSITE" id="PS50158">
    <property type="entry name" value="ZF_CCHC"/>
    <property type="match status" value="1"/>
</dbReference>
<reference evidence="5" key="1">
    <citation type="submission" date="2020-01" db="EMBL/GenBank/DDBJ databases">
        <authorList>
            <person name="Feng Z.H.Z."/>
        </authorList>
    </citation>
    <scope>NUCLEOTIDE SEQUENCE</scope>
    <source>
        <strain evidence="5">CBS107.38</strain>
    </source>
</reference>
<comment type="caution">
    <text evidence="5">The sequence shown here is derived from an EMBL/GenBank/DDBJ whole genome shotgun (WGS) entry which is preliminary data.</text>
</comment>
<dbReference type="Proteomes" id="UP000596902">
    <property type="component" value="Unassembled WGS sequence"/>
</dbReference>
<organism evidence="5 6">
    <name type="scientific">Alternaria burnsii</name>
    <dbReference type="NCBI Taxonomy" id="1187904"/>
    <lineage>
        <taxon>Eukaryota</taxon>
        <taxon>Fungi</taxon>
        <taxon>Dikarya</taxon>
        <taxon>Ascomycota</taxon>
        <taxon>Pezizomycotina</taxon>
        <taxon>Dothideomycetes</taxon>
        <taxon>Pleosporomycetidae</taxon>
        <taxon>Pleosporales</taxon>
        <taxon>Pleosporineae</taxon>
        <taxon>Pleosporaceae</taxon>
        <taxon>Alternaria</taxon>
        <taxon>Alternaria sect. Alternaria</taxon>
    </lineage>
</organism>
<evidence type="ECO:0000256" key="3">
    <source>
        <dbReference type="SAM" id="MobiDB-lite"/>
    </source>
</evidence>
<feature type="compositionally biased region" description="Basic and acidic residues" evidence="3">
    <location>
        <begin position="887"/>
        <end position="899"/>
    </location>
</feature>
<dbReference type="GO" id="GO:0003676">
    <property type="term" value="F:nucleic acid binding"/>
    <property type="evidence" value="ECO:0007669"/>
    <property type="project" value="InterPro"/>
</dbReference>
<feature type="region of interest" description="Disordered" evidence="3">
    <location>
        <begin position="1"/>
        <end position="26"/>
    </location>
</feature>
<dbReference type="SUPFAM" id="SSF53098">
    <property type="entry name" value="Ribonuclease H-like"/>
    <property type="match status" value="1"/>
</dbReference>
<dbReference type="InterPro" id="IPR010520">
    <property type="entry name" value="FrsA-like"/>
</dbReference>
<keyword evidence="2" id="KW-0863">Zinc-finger</keyword>
<feature type="compositionally biased region" description="Polar residues" evidence="3">
    <location>
        <begin position="1"/>
        <end position="10"/>
    </location>
</feature>
<dbReference type="PANTHER" id="PTHR37471:SF1">
    <property type="entry name" value="AB HYDROLASE-1 DOMAIN-CONTAINING PROTEIN"/>
    <property type="match status" value="1"/>
</dbReference>
<dbReference type="FunFam" id="3.40.50.1820:FF:000145">
    <property type="entry name" value="Pigment biosynthesis protein"/>
    <property type="match status" value="1"/>
</dbReference>
<dbReference type="InterPro" id="IPR029058">
    <property type="entry name" value="AB_hydrolase_fold"/>
</dbReference>
<dbReference type="GO" id="GO:0008270">
    <property type="term" value="F:zinc ion binding"/>
    <property type="evidence" value="ECO:0007669"/>
    <property type="project" value="UniProtKB-KW"/>
</dbReference>
<evidence type="ECO:0000259" key="4">
    <source>
        <dbReference type="PROSITE" id="PS50158"/>
    </source>
</evidence>
<evidence type="ECO:0000313" key="6">
    <source>
        <dbReference type="Proteomes" id="UP000596902"/>
    </source>
</evidence>
<dbReference type="SMART" id="SM00343">
    <property type="entry name" value="ZnF_C2HC"/>
    <property type="match status" value="2"/>
</dbReference>
<feature type="region of interest" description="Disordered" evidence="3">
    <location>
        <begin position="887"/>
        <end position="906"/>
    </location>
</feature>
<dbReference type="GeneID" id="62199809"/>
<protein>
    <recommendedName>
        <fullName evidence="4">CCHC-type domain-containing protein</fullName>
    </recommendedName>
</protein>
<dbReference type="RefSeq" id="XP_038789923.1">
    <property type="nucleotide sequence ID" value="XM_038926631.1"/>
</dbReference>
<reference evidence="5" key="2">
    <citation type="submission" date="2020-08" db="EMBL/GenBank/DDBJ databases">
        <title>Draft Genome Sequence of Cumin Blight Pathogen Alternaria burnsii.</title>
        <authorList>
            <person name="Feng Z."/>
        </authorList>
    </citation>
    <scope>NUCLEOTIDE SEQUENCE</scope>
    <source>
        <strain evidence="5">CBS107.38</strain>
    </source>
</reference>
<dbReference type="InterPro" id="IPR001878">
    <property type="entry name" value="Znf_CCHC"/>
</dbReference>
<keyword evidence="2" id="KW-0479">Metal-binding</keyword>
<accession>A0A8H7BEH6</accession>
<gene>
    <name evidence="5" type="ORF">GT037_001584</name>
</gene>
<dbReference type="InterPro" id="IPR048519">
    <property type="entry name" value="Gfd2/YDR514C-like_C"/>
</dbReference>
<evidence type="ECO:0000256" key="2">
    <source>
        <dbReference type="PROSITE-ProRule" id="PRU00047"/>
    </source>
</evidence>
<keyword evidence="2" id="KW-0862">Zinc</keyword>
<comment type="pathway">
    <text evidence="1">Mycotoxin biosynthesis.</text>
</comment>
<sequence>MSTPNLSRSVSPDHGSTPSLSPPPSETQQLAAALTLKTGREVLSHCLGLSTLEGVPSAAENMIVVSFDTESWVADHSRLTELGVSTFDSRHTRGLKEAGMHGENLLRQVYFYHARILENAYLRNIKYCVGDPDKNHYGQTRFLTKSQTKEMLEETFQWPVDKQNPELGFCPVVVLGHALHGDMAMLKSTLGVDAMALGTVVKIIDTQNLAKECEYAPSGNGNQIGLGNLVAKCSFEYRDPHTASNDAAMTLISAVQMLLPSELKPNDGGLQKVVENIEVDSQWQEWDWGNDQWCLRCGQYGHTRDDYRGKRCFAKVKCSHCTASQVAKRRQAAGSHRTECCISYAMRGPEVVPTVETTATALAGLDLASDDWYRLNNIIADIVNNVIMSISAQDTPVPVVATPSASTITTIPDTRDPAIIALEGCFEKATDLEVWLHCIGGPRVKNIPDIADDLADHIKIVCLDCEHWSTNTDETTEVGIATFARQDVLPIVATKDFGDHGEHLMEQIRFYLFRTIETCHLPNQNPDSRGVDGNRFGKGRFVTFAEARQILTNLFVQPIKDPKGLKGNYPIVVLGHDVGHDKNNLKSKAIAFDMDPIGTVVRYIDTQIMTRDKGYWMMPRNEQIGLRRLVEELAFEHSDPHTAANDAGRTVMCAFQIALGGDPWKRGCRKSMLQVADDLEYHSVVTFDESLGGVDKYCWKCGTAGHMKADCTAIDLHCDECVENGCYIKPGDEHITLHCMCIANEKAKHTTAMIENTVPKYLLIRTCILGFRAITPFSIFWVSFSIAEPPHSAFRRFLLTWSVVETAFWLLVYLPRKRALQASAQHPPPLEKEERKELFWRCWDKIPHPEYYISRWFLGARPGEIRRENVREFYAWALLNRGTESDEERRKRRQAHPDEANAEDDELNEYADGIETMLGRKLEPGWGSAKSLRLTTDQVNMAHRPFLWYMIVMLVDTLTAARLRYYGFILFRTQLRSSLAIFPPRLASLTTRSISSAPDMSYWYRPHTSKTRLPIFFVHGIGIGLHPYVEFLNEINKHDPLAAEDGQVGIIVVEIMPVSFRITGPIPDKDNICRQINIILERHAFDKVVLASHSYGSVISTHLLRDPVTAAKIGPMVFVDPVTFLLHLPDVAYNFTARRPKGANEHQLYYFASTDMMVAQTLARQFFWAQNILWKEDLKDRDVTVSLGGRDLIVDTETIGKYLNSADLKGEDRAWKDSEWRGHGLETIWWPTVDHAQVFERREGSYCILFFERYIHIHIMPNGNWILGDLFTKDYGHRGSIQKLWEQRWKFPCTKGVYPFHDGKFEDFEPIFKHLIDNNINDPYDDAYTNAFLPTAQRLAKEAQETESKDKEAAKKLYLNANAVYRLARFPYIGTELKKKVFEEQKEVYFRGAQLWDIPLEEVVVSHKHASNGDGDKIPMYIRKPTGDGPFPTVLLITGLDGHRPDNTERTQEHLARGWATVICDIPGTTVDCPANKRDPLSPDRFFTSILDFIKETSYLDEKKVIAWGLSAGGYYAIRLAHTHRSQLIGSVGHGAGTHHYIGREWLEQIDKHEYPFGLEQAYTQKYGYSSFEEMKQKCQDEFSLVSGKGEGVAVVAQGMKSCRLLLVNGVLDGCMPIEDSMLLAEYGSPKEMRFMQQRLHMGYPEANSTVYPWMEEVMASK</sequence>
<dbReference type="SUPFAM" id="SSF53474">
    <property type="entry name" value="alpha/beta-Hydrolases"/>
    <property type="match status" value="2"/>
</dbReference>
<feature type="domain" description="CCHC-type" evidence="4">
    <location>
        <begin position="698"/>
        <end position="711"/>
    </location>
</feature>
<keyword evidence="6" id="KW-1185">Reference proteome</keyword>
<dbReference type="InterPro" id="IPR012337">
    <property type="entry name" value="RNaseH-like_sf"/>
</dbReference>
<name>A0A8H7BEH6_9PLEO</name>
<dbReference type="Pfam" id="PF06500">
    <property type="entry name" value="FrsA-like"/>
    <property type="match status" value="1"/>
</dbReference>
<dbReference type="Gene3D" id="3.40.50.1820">
    <property type="entry name" value="alpha/beta hydrolase"/>
    <property type="match status" value="1"/>
</dbReference>
<evidence type="ECO:0000256" key="1">
    <source>
        <dbReference type="ARBA" id="ARBA00004685"/>
    </source>
</evidence>
<dbReference type="PANTHER" id="PTHR37471">
    <property type="entry name" value="UNNAMED PRODUCT"/>
    <property type="match status" value="1"/>
</dbReference>